<feature type="chain" id="PRO_5015936164" description="Ice-binding protein C-terminal domain-containing protein" evidence="1">
    <location>
        <begin position="29"/>
        <end position="313"/>
    </location>
</feature>
<comment type="caution">
    <text evidence="3">The sequence shown here is derived from an EMBL/GenBank/DDBJ whole genome shotgun (WGS) entry which is preliminary data.</text>
</comment>
<gene>
    <name evidence="3" type="ORF">DI603_07925</name>
</gene>
<dbReference type="Proteomes" id="UP000249633">
    <property type="component" value="Unassembled WGS sequence"/>
</dbReference>
<feature type="signal peptide" evidence="1">
    <location>
        <begin position="1"/>
        <end position="28"/>
    </location>
</feature>
<keyword evidence="1" id="KW-0732">Signal</keyword>
<protein>
    <recommendedName>
        <fullName evidence="2">Ice-binding protein C-terminal domain-containing protein</fullName>
    </recommendedName>
</protein>
<evidence type="ECO:0000313" key="4">
    <source>
        <dbReference type="Proteomes" id="UP000249633"/>
    </source>
</evidence>
<dbReference type="NCBIfam" id="TIGR02595">
    <property type="entry name" value="PEP_CTERM"/>
    <property type="match status" value="1"/>
</dbReference>
<reference evidence="3 4" key="1">
    <citation type="submission" date="2017-08" db="EMBL/GenBank/DDBJ databases">
        <title>Infants hospitalized years apart are colonized by the same room-sourced microbial strains.</title>
        <authorList>
            <person name="Brooks B."/>
            <person name="Olm M.R."/>
            <person name="Firek B.A."/>
            <person name="Baker R."/>
            <person name="Thomas B.C."/>
            <person name="Morowitz M.J."/>
            <person name="Banfield J.F."/>
        </authorList>
    </citation>
    <scope>NUCLEOTIDE SEQUENCE [LARGE SCALE GENOMIC DNA]</scope>
    <source>
        <strain evidence="3">S2_012_000_R2_81</strain>
    </source>
</reference>
<evidence type="ECO:0000313" key="3">
    <source>
        <dbReference type="EMBL" id="PZP33294.1"/>
    </source>
</evidence>
<dbReference type="Pfam" id="PF07589">
    <property type="entry name" value="PEP-CTERM"/>
    <property type="match status" value="1"/>
</dbReference>
<name>A0A2W5DU38_9BURK</name>
<organism evidence="3 4">
    <name type="scientific">Roseateles depolymerans</name>
    <dbReference type="NCBI Taxonomy" id="76731"/>
    <lineage>
        <taxon>Bacteria</taxon>
        <taxon>Pseudomonadati</taxon>
        <taxon>Pseudomonadota</taxon>
        <taxon>Betaproteobacteria</taxon>
        <taxon>Burkholderiales</taxon>
        <taxon>Sphaerotilaceae</taxon>
        <taxon>Roseateles</taxon>
    </lineage>
</organism>
<sequence>MPVRFPTARPAVLSLALLALGGGGSALAQTVGSASLATLRSCGSAEALEVCDGSGAGQGVVMRQYGGGVGYAGANDLDGGGGNVAHSFVSFGDFDLPLISGWTSAPGDVRMNVNVFGFQSYRMAGTGSTPFSVAGTVHIVDSSSNAGGAALPGGASLTAYVGIWDAAILAGYGSDAQSLFAGLFYAPCGTPGVRGVGFLSLNQPGGEQSYTLSTSACSSGSLDFAPGEELLVVAGLQLPVNRGGFVDASHTFTTQLDPLLGDAALTQIAANAQSAIAQGATVTMVPEPAALWLFAAGLLGLAAGRRRSGVHRL</sequence>
<feature type="domain" description="Ice-binding protein C-terminal" evidence="2">
    <location>
        <begin position="285"/>
        <end position="307"/>
    </location>
</feature>
<dbReference type="InterPro" id="IPR013424">
    <property type="entry name" value="Ice-binding_C"/>
</dbReference>
<dbReference type="AlphaFoldDB" id="A0A2W5DU38"/>
<evidence type="ECO:0000256" key="1">
    <source>
        <dbReference type="SAM" id="SignalP"/>
    </source>
</evidence>
<dbReference type="EMBL" id="QFOD01000006">
    <property type="protein sequence ID" value="PZP33294.1"/>
    <property type="molecule type" value="Genomic_DNA"/>
</dbReference>
<evidence type="ECO:0000259" key="2">
    <source>
        <dbReference type="Pfam" id="PF07589"/>
    </source>
</evidence>
<accession>A0A2W5DU38</accession>
<proteinExistence type="predicted"/>